<dbReference type="RefSeq" id="WP_088220305.1">
    <property type="nucleotide sequence ID" value="NZ_AP024590.1"/>
</dbReference>
<proteinExistence type="predicted"/>
<accession>A0AA86JDC7</accession>
<sequence>MNNGFYRIRYKGIVQLAFYTNEEVENLDTGAQTMGFWRFVEGFEIDNNDEIGVLGGPYDAFGNSLTSVILTNDPVFSGSIFNSGNNTEYI</sequence>
<name>A0AA86JDC7_9ENTR</name>
<dbReference type="AlphaFoldDB" id="A0AA86JDC7"/>
<dbReference type="Proteomes" id="UP000682928">
    <property type="component" value="Chromosome"/>
</dbReference>
<evidence type="ECO:0000313" key="1">
    <source>
        <dbReference type="EMBL" id="BCU56814.1"/>
    </source>
</evidence>
<organism evidence="1 2">
    <name type="scientific">Enterobacter kobei</name>
    <dbReference type="NCBI Taxonomy" id="208224"/>
    <lineage>
        <taxon>Bacteria</taxon>
        <taxon>Pseudomonadati</taxon>
        <taxon>Pseudomonadota</taxon>
        <taxon>Gammaproteobacteria</taxon>
        <taxon>Enterobacterales</taxon>
        <taxon>Enterobacteriaceae</taxon>
        <taxon>Enterobacter</taxon>
        <taxon>Enterobacter cloacae complex</taxon>
    </lineage>
</organism>
<protein>
    <submittedName>
        <fullName evidence="1">Uncharacterized protein</fullName>
    </submittedName>
</protein>
<dbReference type="EMBL" id="AP024590">
    <property type="protein sequence ID" value="BCU56814.1"/>
    <property type="molecule type" value="Genomic_DNA"/>
</dbReference>
<evidence type="ECO:0000313" key="2">
    <source>
        <dbReference type="Proteomes" id="UP000682928"/>
    </source>
</evidence>
<reference evidence="1" key="1">
    <citation type="submission" date="2021-04" db="EMBL/GenBank/DDBJ databases">
        <title>Difference and commonality of drug resistance evolution in various bacteria. and drug sensitivity profiles.</title>
        <authorList>
            <person name="Maeda T."/>
            <person name="Shibai A."/>
            <person name="Kawada K."/>
            <person name="Kotani H."/>
            <person name="Tarusawa Y."/>
            <person name="Tanabe K."/>
            <person name="Furusawa C."/>
        </authorList>
    </citation>
    <scope>NUCLEOTIDE SEQUENCE</scope>
    <source>
        <strain evidence="1">JCM 8580</strain>
    </source>
</reference>
<gene>
    <name evidence="1" type="ORF">ENKO_34080</name>
</gene>